<organism evidence="3 4">
    <name type="scientific">Sphingobium indicum BiD32</name>
    <dbReference type="NCBI Taxonomy" id="1301087"/>
    <lineage>
        <taxon>Bacteria</taxon>
        <taxon>Pseudomonadati</taxon>
        <taxon>Pseudomonadota</taxon>
        <taxon>Alphaproteobacteria</taxon>
        <taxon>Sphingomonadales</taxon>
        <taxon>Sphingomonadaceae</taxon>
        <taxon>Sphingobium</taxon>
    </lineage>
</organism>
<keyword evidence="4" id="KW-1185">Reference proteome</keyword>
<evidence type="ECO:0000256" key="1">
    <source>
        <dbReference type="ARBA" id="ARBA00006484"/>
    </source>
</evidence>
<evidence type="ECO:0000313" key="4">
    <source>
        <dbReference type="Proteomes" id="UP000013201"/>
    </source>
</evidence>
<dbReference type="Proteomes" id="UP000013201">
    <property type="component" value="Unassembled WGS sequence"/>
</dbReference>
<protein>
    <submittedName>
        <fullName evidence="3">Oxidoreductase, short-chain dehydrogenase/reductase</fullName>
    </submittedName>
</protein>
<accession>N1MSE4</accession>
<comment type="caution">
    <text evidence="3">The sequence shown here is derived from an EMBL/GenBank/DDBJ whole genome shotgun (WGS) entry which is preliminary data.</text>
</comment>
<dbReference type="PANTHER" id="PTHR24320">
    <property type="entry name" value="RETINOL DEHYDROGENASE"/>
    <property type="match status" value="1"/>
</dbReference>
<dbReference type="SUPFAM" id="SSF51735">
    <property type="entry name" value="NAD(P)-binding Rossmann-fold domains"/>
    <property type="match status" value="1"/>
</dbReference>
<dbReference type="InterPro" id="IPR036291">
    <property type="entry name" value="NAD(P)-bd_dom_sf"/>
</dbReference>
<dbReference type="AlphaFoldDB" id="N1MSE4"/>
<dbReference type="PANTHER" id="PTHR24320:SF148">
    <property type="entry name" value="NAD(P)-BINDING ROSSMANN-FOLD SUPERFAMILY PROTEIN"/>
    <property type="match status" value="1"/>
</dbReference>
<dbReference type="EMBL" id="CAVK010000132">
    <property type="protein sequence ID" value="CCW18328.1"/>
    <property type="molecule type" value="Genomic_DNA"/>
</dbReference>
<reference evidence="3 4" key="1">
    <citation type="submission" date="2013-03" db="EMBL/GenBank/DDBJ databases">
        <authorList>
            <person name="Le V."/>
        </authorList>
    </citation>
    <scope>NUCLEOTIDE SEQUENCE [LARGE SCALE GENOMIC DNA]</scope>
    <source>
        <strain evidence="3 4">BiD32</strain>
    </source>
</reference>
<dbReference type="Pfam" id="PF00106">
    <property type="entry name" value="adh_short"/>
    <property type="match status" value="1"/>
</dbReference>
<comment type="similarity">
    <text evidence="1">Belongs to the short-chain dehydrogenases/reductases (SDR) family.</text>
</comment>
<dbReference type="Gene3D" id="3.40.50.720">
    <property type="entry name" value="NAD(P)-binding Rossmann-like Domain"/>
    <property type="match status" value="1"/>
</dbReference>
<name>N1MSE4_9SPHN</name>
<keyword evidence="2" id="KW-0560">Oxidoreductase</keyword>
<dbReference type="PRINTS" id="PR00081">
    <property type="entry name" value="GDHRDH"/>
</dbReference>
<proteinExistence type="inferred from homology"/>
<dbReference type="GO" id="GO:0016491">
    <property type="term" value="F:oxidoreductase activity"/>
    <property type="evidence" value="ECO:0007669"/>
    <property type="project" value="UniProtKB-KW"/>
</dbReference>
<evidence type="ECO:0000256" key="2">
    <source>
        <dbReference type="ARBA" id="ARBA00023002"/>
    </source>
</evidence>
<reference evidence="4" key="2">
    <citation type="submission" date="2013-04" db="EMBL/GenBank/DDBJ databases">
        <title>Bisphenol A degrading Sphingobium sp. strain BiD32.</title>
        <authorList>
            <person name="Nielsen J.L."/>
            <person name="Zhou N.A."/>
            <person name="Kjeldal H."/>
        </authorList>
    </citation>
    <scope>NUCLEOTIDE SEQUENCE [LARGE SCALE GENOMIC DNA]</scope>
    <source>
        <strain evidence="4">BiD32</strain>
    </source>
</reference>
<dbReference type="RefSeq" id="WP_006958403.1">
    <property type="nucleotide sequence ID" value="NZ_CAVK010000132.1"/>
</dbReference>
<dbReference type="OrthoDB" id="109589at2"/>
<dbReference type="InterPro" id="IPR002347">
    <property type="entry name" value="SDR_fam"/>
</dbReference>
<evidence type="ECO:0000313" key="3">
    <source>
        <dbReference type="EMBL" id="CCW18328.1"/>
    </source>
</evidence>
<sequence length="317" mass="34655">MQTPMNSGFGERTTAEEIARIHDLHGKTALITGGHSGIGLESTRVLARSGAKIIVGARDMDKAHTALADIPGAKAFPLDLSDPVSIQTFAGGALEACDKIDILMNNAGIMALPRLKNDERQFELQFSTNHLGHFHLTSLLWEALKRANGARVVTLSSYGHRYSPVIFDDPNFEARPYDKWKAYGQSKTANALFAVHLDELGQRYGIRSFAVHPGRIPSTSLKRSLTFKELLMMPLLLLSKVPVKTTGEGAATQVWAALSDQLDGKGGVYCADCDISPVVTSDSRLANTVRDYAVDPELAHKLWQLSEKMTGIEWPRS</sequence>
<gene>
    <name evidence="3" type="ORF">EBBID32_26790</name>
</gene>